<evidence type="ECO:0000313" key="2">
    <source>
        <dbReference type="EMBL" id="NWJ48228.1"/>
    </source>
</evidence>
<dbReference type="AlphaFoldDB" id="A0A8T7M7V8"/>
<keyword evidence="1" id="KW-0812">Transmembrane</keyword>
<gene>
    <name evidence="2" type="ORF">HXX08_20425</name>
    <name evidence="3" type="ORF">OZ401_003768</name>
</gene>
<keyword evidence="5" id="KW-1185">Reference proteome</keyword>
<reference evidence="2 4" key="1">
    <citation type="submission" date="2020-06" db="EMBL/GenBank/DDBJ databases">
        <title>Anoxygenic phototrophic Chloroflexota member uses a Type I reaction center.</title>
        <authorList>
            <person name="Tsuji J.M."/>
            <person name="Shaw N.A."/>
            <person name="Nagashima S."/>
            <person name="Venkiteswaran J."/>
            <person name="Schiff S.L."/>
            <person name="Hanada S."/>
            <person name="Tank M."/>
            <person name="Neufeld J.D."/>
        </authorList>
    </citation>
    <scope>NUCLEOTIDE SEQUENCE [LARGE SCALE GENOMIC DNA]</scope>
    <source>
        <strain evidence="2">L227-S17</strain>
    </source>
</reference>
<dbReference type="Proteomes" id="UP000521676">
    <property type="component" value="Unassembled WGS sequence"/>
</dbReference>
<evidence type="ECO:0000313" key="4">
    <source>
        <dbReference type="Proteomes" id="UP000521676"/>
    </source>
</evidence>
<evidence type="ECO:0000313" key="3">
    <source>
        <dbReference type="EMBL" id="WJW68164.1"/>
    </source>
</evidence>
<feature type="transmembrane region" description="Helical" evidence="1">
    <location>
        <begin position="34"/>
        <end position="56"/>
    </location>
</feature>
<dbReference type="Proteomes" id="UP001431572">
    <property type="component" value="Chromosome 2"/>
</dbReference>
<protein>
    <submittedName>
        <fullName evidence="2">AtpZ/AtpI family protein</fullName>
    </submittedName>
</protein>
<organism evidence="2 4">
    <name type="scientific">Candidatus Chlorohelix allophototropha</name>
    <dbReference type="NCBI Taxonomy" id="3003348"/>
    <lineage>
        <taxon>Bacteria</taxon>
        <taxon>Bacillati</taxon>
        <taxon>Chloroflexota</taxon>
        <taxon>Chloroflexia</taxon>
        <taxon>Candidatus Chloroheliales</taxon>
        <taxon>Candidatus Chloroheliaceae</taxon>
        <taxon>Candidatus Chlorohelix</taxon>
    </lineage>
</organism>
<reference evidence="3" key="2">
    <citation type="journal article" date="2024" name="Nature">
        <title>Anoxygenic phototroph of the Chloroflexota uses a type I reaction centre.</title>
        <authorList>
            <person name="Tsuji J.M."/>
            <person name="Shaw N.A."/>
            <person name="Nagashima S."/>
            <person name="Venkiteswaran J.J."/>
            <person name="Schiff S.L."/>
            <person name="Watanabe T."/>
            <person name="Fukui M."/>
            <person name="Hanada S."/>
            <person name="Tank M."/>
            <person name="Neufeld J.D."/>
        </authorList>
    </citation>
    <scope>NUCLEOTIDE SEQUENCE</scope>
    <source>
        <strain evidence="3">L227-S17</strain>
    </source>
</reference>
<dbReference type="EMBL" id="JACATZ010000003">
    <property type="protein sequence ID" value="NWJ48228.1"/>
    <property type="molecule type" value="Genomic_DNA"/>
</dbReference>
<evidence type="ECO:0000256" key="1">
    <source>
        <dbReference type="SAM" id="Phobius"/>
    </source>
</evidence>
<accession>A0A8T7M7V8</accession>
<dbReference type="InterPro" id="IPR032820">
    <property type="entry name" value="ATPase_put"/>
</dbReference>
<keyword evidence="1" id="KW-0472">Membrane</keyword>
<keyword evidence="1" id="KW-1133">Transmembrane helix</keyword>
<dbReference type="Pfam" id="PF09527">
    <property type="entry name" value="ATPase_gene1"/>
    <property type="match status" value="1"/>
</dbReference>
<sequence length="65" mass="7003">MAFALSLGFGIAVPLALFIVAGVWLDGVLNTTPLFVLIGIFLGLFSAGYFFWRLIVASEPGNKRN</sequence>
<proteinExistence type="predicted"/>
<dbReference type="RefSeq" id="WP_341470070.1">
    <property type="nucleotide sequence ID" value="NZ_CP128400.1"/>
</dbReference>
<evidence type="ECO:0000313" key="5">
    <source>
        <dbReference type="Proteomes" id="UP001431572"/>
    </source>
</evidence>
<name>A0A8T7M7V8_9CHLR</name>
<dbReference type="EMBL" id="CP128400">
    <property type="protein sequence ID" value="WJW68164.1"/>
    <property type="molecule type" value="Genomic_DNA"/>
</dbReference>